<dbReference type="Gene3D" id="1.10.1760.20">
    <property type="match status" value="1"/>
</dbReference>
<feature type="transmembrane region" description="Helical" evidence="9">
    <location>
        <begin position="12"/>
        <end position="32"/>
    </location>
</feature>
<keyword evidence="7 8" id="KW-0472">Membrane</keyword>
<gene>
    <name evidence="10" type="ORF">KGMB03357_07610</name>
</gene>
<feature type="transmembrane region" description="Helical" evidence="9">
    <location>
        <begin position="157"/>
        <end position="175"/>
    </location>
</feature>
<keyword evidence="4 8" id="KW-1003">Cell membrane</keyword>
<evidence type="ECO:0000256" key="6">
    <source>
        <dbReference type="ARBA" id="ARBA00022989"/>
    </source>
</evidence>
<accession>A0A401LC45</accession>
<feature type="transmembrane region" description="Helical" evidence="9">
    <location>
        <begin position="44"/>
        <end position="68"/>
    </location>
</feature>
<reference evidence="10 11" key="1">
    <citation type="submission" date="2018-10" db="EMBL/GenBank/DDBJ databases">
        <title>Draft Genome Sequence of Anaerotignum sp. KCTC 15736.</title>
        <authorList>
            <person name="Choi S.H."/>
            <person name="Kim J.S."/>
            <person name="Kang S.W."/>
            <person name="Lee J.S."/>
            <person name="Park S.H."/>
        </authorList>
    </citation>
    <scope>NUCLEOTIDE SEQUENCE [LARGE SCALE GENOMIC DNA]</scope>
    <source>
        <strain evidence="10 11">KCTC 15736</strain>
    </source>
</reference>
<comment type="subcellular location">
    <subcellularLocation>
        <location evidence="1">Cell membrane</location>
        <topology evidence="1">Multi-pass membrane protein</topology>
    </subcellularLocation>
</comment>
<dbReference type="GO" id="GO:0032217">
    <property type="term" value="F:riboflavin transmembrane transporter activity"/>
    <property type="evidence" value="ECO:0007669"/>
    <property type="project" value="UniProtKB-UniRule"/>
</dbReference>
<evidence type="ECO:0000313" key="10">
    <source>
        <dbReference type="EMBL" id="GCB29100.1"/>
    </source>
</evidence>
<evidence type="ECO:0000256" key="1">
    <source>
        <dbReference type="ARBA" id="ARBA00004651"/>
    </source>
</evidence>
<dbReference type="InterPro" id="IPR025720">
    <property type="entry name" value="RibU"/>
</dbReference>
<evidence type="ECO:0000256" key="8">
    <source>
        <dbReference type="PIRNR" id="PIRNR037778"/>
    </source>
</evidence>
<sequence length="217" mass="23702">MKTKFKTRDLTMIAMMGAICCILLHIDFPLPFLPPFMNFDLAGLVEIIGGFAMGPLQAVCIILVKILLKLATEGTSSAFTGELQNFLLSCAYVLPPVIMYHQKKSKRTAIVGMAISSVFTGIVAIFTNLYIIIPFYMALMGQDMSYFVAMCTEVNPLISNVFTLAILGILPFNLIKCGINSVGAMLLYKHLSPIIHGNASAKNKKANAIKKADETKI</sequence>
<dbReference type="PANTHER" id="PTHR38438:SF1">
    <property type="entry name" value="RIBOFLAVIN TRANSPORTER RIBU"/>
    <property type="match status" value="1"/>
</dbReference>
<proteinExistence type="inferred from homology"/>
<dbReference type="GO" id="GO:0005886">
    <property type="term" value="C:plasma membrane"/>
    <property type="evidence" value="ECO:0007669"/>
    <property type="project" value="UniProtKB-SubCell"/>
</dbReference>
<keyword evidence="5 9" id="KW-0812">Transmembrane</keyword>
<dbReference type="InterPro" id="IPR024529">
    <property type="entry name" value="ECF_trnsprt_substrate-spec"/>
</dbReference>
<evidence type="ECO:0000256" key="2">
    <source>
        <dbReference type="ARBA" id="ARBA00005540"/>
    </source>
</evidence>
<keyword evidence="11" id="KW-1185">Reference proteome</keyword>
<dbReference type="EMBL" id="BHVZ01000001">
    <property type="protein sequence ID" value="GCB29100.1"/>
    <property type="molecule type" value="Genomic_DNA"/>
</dbReference>
<evidence type="ECO:0000256" key="9">
    <source>
        <dbReference type="SAM" id="Phobius"/>
    </source>
</evidence>
<comment type="similarity">
    <text evidence="2 8">Belongs to the prokaryotic riboflavin transporter (P-RFT) (TC 2.A.87) family.</text>
</comment>
<dbReference type="OrthoDB" id="9809216at2"/>
<keyword evidence="3 8" id="KW-0813">Transport</keyword>
<organism evidence="10 11">
    <name type="scientific">Anaerotignum faecicola</name>
    <dbReference type="NCBI Taxonomy" id="2358141"/>
    <lineage>
        <taxon>Bacteria</taxon>
        <taxon>Bacillati</taxon>
        <taxon>Bacillota</taxon>
        <taxon>Clostridia</taxon>
        <taxon>Lachnospirales</taxon>
        <taxon>Anaerotignaceae</taxon>
        <taxon>Anaerotignum</taxon>
    </lineage>
</organism>
<comment type="function">
    <text evidence="8">Probably a riboflavin-binding protein that interacts with the energy-coupling factor (ECF) ABC-transporter complex.</text>
</comment>
<keyword evidence="6 9" id="KW-1133">Transmembrane helix</keyword>
<evidence type="ECO:0000256" key="4">
    <source>
        <dbReference type="ARBA" id="ARBA00022475"/>
    </source>
</evidence>
<dbReference type="PIRSF" id="PIRSF037778">
    <property type="entry name" value="UCP037778_transp_RibU"/>
    <property type="match status" value="1"/>
</dbReference>
<name>A0A401LC45_9FIRM</name>
<protein>
    <recommendedName>
        <fullName evidence="8">Riboflavin transporter</fullName>
    </recommendedName>
</protein>
<evidence type="ECO:0000256" key="3">
    <source>
        <dbReference type="ARBA" id="ARBA00022448"/>
    </source>
</evidence>
<dbReference type="PANTHER" id="PTHR38438">
    <property type="entry name" value="RIBOFLAVIN TRANSPORTER RIBU"/>
    <property type="match status" value="1"/>
</dbReference>
<dbReference type="Proteomes" id="UP000287361">
    <property type="component" value="Unassembled WGS sequence"/>
</dbReference>
<feature type="transmembrane region" description="Helical" evidence="9">
    <location>
        <begin position="109"/>
        <end position="137"/>
    </location>
</feature>
<dbReference type="AlphaFoldDB" id="A0A401LC45"/>
<evidence type="ECO:0000256" key="5">
    <source>
        <dbReference type="ARBA" id="ARBA00022692"/>
    </source>
</evidence>
<evidence type="ECO:0000256" key="7">
    <source>
        <dbReference type="ARBA" id="ARBA00023136"/>
    </source>
</evidence>
<comment type="caution">
    <text evidence="10">The sequence shown here is derived from an EMBL/GenBank/DDBJ whole genome shotgun (WGS) entry which is preliminary data.</text>
</comment>
<dbReference type="Pfam" id="PF12822">
    <property type="entry name" value="ECF_trnsprt"/>
    <property type="match status" value="1"/>
</dbReference>
<evidence type="ECO:0000313" key="11">
    <source>
        <dbReference type="Proteomes" id="UP000287361"/>
    </source>
</evidence>